<name>A0A6S6TK65_9BACT</name>
<dbReference type="GO" id="GO:0005829">
    <property type="term" value="C:cytosol"/>
    <property type="evidence" value="ECO:0007669"/>
    <property type="project" value="TreeGrafter"/>
</dbReference>
<feature type="domain" description="Capsular polysaccharide assembling protein CapF C-terminal" evidence="9">
    <location>
        <begin position="17"/>
        <end position="127"/>
    </location>
</feature>
<protein>
    <recommendedName>
        <fullName evidence="4">dTDP-4-dehydrorhamnose 3,5-epimerase</fullName>
        <ecNumber evidence="3">5.1.3.13</ecNumber>
    </recommendedName>
    <alternativeName>
        <fullName evidence="6">Thymidine diphospho-4-keto-rhamnose 3,5-epimerase</fullName>
    </alternativeName>
    <alternativeName>
        <fullName evidence="5">dTDP-4-keto-6-deoxyglucose 3,5-epimerase</fullName>
    </alternativeName>
    <alternativeName>
        <fullName evidence="7">dTDP-6-deoxy-D-xylo-4-hexulose 3,5-epimerase</fullName>
    </alternativeName>
</protein>
<dbReference type="SUPFAM" id="SSF51182">
    <property type="entry name" value="RmlC-like cupins"/>
    <property type="match status" value="1"/>
</dbReference>
<dbReference type="EMBL" id="CACVAS010000107">
    <property type="protein sequence ID" value="CAA6819675.1"/>
    <property type="molecule type" value="Genomic_DNA"/>
</dbReference>
<evidence type="ECO:0000256" key="2">
    <source>
        <dbReference type="ARBA" id="ARBA00001997"/>
    </source>
</evidence>
<gene>
    <name evidence="10" type="ORF">HELGO_WM564</name>
</gene>
<evidence type="ECO:0000256" key="1">
    <source>
        <dbReference type="ARBA" id="ARBA00001298"/>
    </source>
</evidence>
<dbReference type="GO" id="GO:0008830">
    <property type="term" value="F:dTDP-4-dehydrorhamnose 3,5-epimerase activity"/>
    <property type="evidence" value="ECO:0007669"/>
    <property type="project" value="UniProtKB-EC"/>
</dbReference>
<dbReference type="EC" id="5.1.3.13" evidence="3"/>
<evidence type="ECO:0000256" key="8">
    <source>
        <dbReference type="PIRSR" id="PIRSR600888-3"/>
    </source>
</evidence>
<dbReference type="InterPro" id="IPR029303">
    <property type="entry name" value="CapF_C"/>
</dbReference>
<evidence type="ECO:0000256" key="7">
    <source>
        <dbReference type="ARBA" id="ARBA00033311"/>
    </source>
</evidence>
<proteinExistence type="predicted"/>
<reference evidence="10" key="1">
    <citation type="submission" date="2020-01" db="EMBL/GenBank/DDBJ databases">
        <authorList>
            <person name="Meier V. D."/>
            <person name="Meier V D."/>
        </authorList>
    </citation>
    <scope>NUCLEOTIDE SEQUENCE</scope>
    <source>
        <strain evidence="10">HLG_WM_MAG_01</strain>
    </source>
</reference>
<accession>A0A6S6TK65</accession>
<evidence type="ECO:0000256" key="3">
    <source>
        <dbReference type="ARBA" id="ARBA00012098"/>
    </source>
</evidence>
<sequence length="135" mass="15548">MLLTNNITIIERKKLGDARGWFMKVIDGHEKNLPKHTGEIYLTHASGKGQIRGNHYHDKATEWFILLQGQCELRLMDMNTKEMLNLQLDADEPKTIVIPPNIAHAFNNTQEEPFLLLAYTDELYNPVDTIAVQLY</sequence>
<dbReference type="InterPro" id="IPR000888">
    <property type="entry name" value="RmlC-like"/>
</dbReference>
<dbReference type="PANTHER" id="PTHR21047">
    <property type="entry name" value="DTDP-6-DEOXY-D-GLUCOSE-3,5 EPIMERASE"/>
    <property type="match status" value="1"/>
</dbReference>
<dbReference type="Pfam" id="PF14667">
    <property type="entry name" value="Polysacc_synt_C"/>
    <property type="match status" value="1"/>
</dbReference>
<dbReference type="Gene3D" id="2.60.120.10">
    <property type="entry name" value="Jelly Rolls"/>
    <property type="match status" value="1"/>
</dbReference>
<evidence type="ECO:0000259" key="9">
    <source>
        <dbReference type="Pfam" id="PF14667"/>
    </source>
</evidence>
<dbReference type="AlphaFoldDB" id="A0A6S6TK65"/>
<feature type="site" description="Participates in a stacking interaction with the thymidine ring of dTDP-4-oxo-6-deoxyglucose" evidence="8">
    <location>
        <position position="124"/>
    </location>
</feature>
<comment type="function">
    <text evidence="2">Catalyzes the epimerization of the C3' and C5'positions of dTDP-6-deoxy-D-xylo-4-hexulose, forming dTDP-6-deoxy-L-lyxo-4-hexulose.</text>
</comment>
<evidence type="ECO:0000256" key="6">
    <source>
        <dbReference type="ARBA" id="ARBA00031424"/>
    </source>
</evidence>
<evidence type="ECO:0000313" key="10">
    <source>
        <dbReference type="EMBL" id="CAA6819675.1"/>
    </source>
</evidence>
<dbReference type="InterPro" id="IPR011051">
    <property type="entry name" value="RmlC_Cupin_sf"/>
</dbReference>
<organism evidence="10">
    <name type="scientific">uncultured Sulfurovum sp</name>
    <dbReference type="NCBI Taxonomy" id="269237"/>
    <lineage>
        <taxon>Bacteria</taxon>
        <taxon>Pseudomonadati</taxon>
        <taxon>Campylobacterota</taxon>
        <taxon>Epsilonproteobacteria</taxon>
        <taxon>Campylobacterales</taxon>
        <taxon>Sulfurovaceae</taxon>
        <taxon>Sulfurovum</taxon>
        <taxon>environmental samples</taxon>
    </lineage>
</organism>
<evidence type="ECO:0000256" key="5">
    <source>
        <dbReference type="ARBA" id="ARBA00029758"/>
    </source>
</evidence>
<comment type="catalytic activity">
    <reaction evidence="1">
        <text>dTDP-4-dehydro-6-deoxy-alpha-D-glucose = dTDP-4-dehydro-beta-L-rhamnose</text>
        <dbReference type="Rhea" id="RHEA:16969"/>
        <dbReference type="ChEBI" id="CHEBI:57649"/>
        <dbReference type="ChEBI" id="CHEBI:62830"/>
        <dbReference type="EC" id="5.1.3.13"/>
    </reaction>
</comment>
<dbReference type="InterPro" id="IPR014710">
    <property type="entry name" value="RmlC-like_jellyroll"/>
</dbReference>
<dbReference type="GO" id="GO:0000271">
    <property type="term" value="P:polysaccharide biosynthetic process"/>
    <property type="evidence" value="ECO:0007669"/>
    <property type="project" value="TreeGrafter"/>
</dbReference>
<dbReference type="PANTHER" id="PTHR21047:SF2">
    <property type="entry name" value="THYMIDINE DIPHOSPHO-4-KETO-RHAMNOSE 3,5-EPIMERASE"/>
    <property type="match status" value="1"/>
</dbReference>
<evidence type="ECO:0000256" key="4">
    <source>
        <dbReference type="ARBA" id="ARBA00019595"/>
    </source>
</evidence>